<dbReference type="InterPro" id="IPR006680">
    <property type="entry name" value="Amidohydro-rel"/>
</dbReference>
<dbReference type="GO" id="GO:0046872">
    <property type="term" value="F:metal ion binding"/>
    <property type="evidence" value="ECO:0007669"/>
    <property type="project" value="UniProtKB-KW"/>
</dbReference>
<dbReference type="Gene3D" id="2.30.40.10">
    <property type="entry name" value="Urease, subunit C, domain 1"/>
    <property type="match status" value="1"/>
</dbReference>
<evidence type="ECO:0000256" key="2">
    <source>
        <dbReference type="ARBA" id="ARBA00022801"/>
    </source>
</evidence>
<evidence type="ECO:0000313" key="6">
    <source>
        <dbReference type="EMBL" id="KAB1638737.1"/>
    </source>
</evidence>
<dbReference type="SUPFAM" id="SSF51556">
    <property type="entry name" value="Metallo-dependent hydrolases"/>
    <property type="match status" value="1"/>
</dbReference>
<comment type="caution">
    <text evidence="6">The sequence shown here is derived from an EMBL/GenBank/DDBJ whole genome shotgun (WGS) entry which is preliminary data.</text>
</comment>
<feature type="domain" description="Amidohydrolase-related" evidence="4">
    <location>
        <begin position="54"/>
        <end position="422"/>
    </location>
</feature>
<dbReference type="GeneID" id="98658397"/>
<dbReference type="Proteomes" id="UP000468668">
    <property type="component" value="Unassembled WGS sequence"/>
</dbReference>
<evidence type="ECO:0000259" key="4">
    <source>
        <dbReference type="Pfam" id="PF01979"/>
    </source>
</evidence>
<dbReference type="Pfam" id="PF22039">
    <property type="entry name" value="HUTI_composite_bact"/>
    <property type="match status" value="1"/>
</dbReference>
<accession>A0A6N6NMM6</accession>
<gene>
    <name evidence="6" type="ORF">F8C90_08255</name>
</gene>
<evidence type="ECO:0000313" key="7">
    <source>
        <dbReference type="Proteomes" id="UP000468668"/>
    </source>
</evidence>
<evidence type="ECO:0000259" key="5">
    <source>
        <dbReference type="Pfam" id="PF22039"/>
    </source>
</evidence>
<dbReference type="InterPro" id="IPR032466">
    <property type="entry name" value="Metal_Hydrolase"/>
</dbReference>
<sequence length="451" mass="49237">MLLCAQYVLPVTSDPIVGGAVLVRDGRIRDIGKTEMLRLRYPDEEVLDYGTAAIMPGLVDLHTHMENSIMRGIVHDVPYITWLASVAALSVKMEVSDWYDSAILGGLDALASGITCVADITTTGAACTAAQKLGLRGVVYREVGVMDKRRIDYAMRAAENDIMHWSQEVDPDRISIGIAPAPIYMCHPAVFGRVSELATRDDLPVAMHLAGSREEYYFVKRGSSSFSVHGESVRRGFIEIPPWLPTGVSPVRYALNWGAFESPNVLAVHCVHTDEEDVKKLKEYNVAIAVCPRCNAQLGMGVAPVDEFMRAGLRVGIGTDSPAATDSTDMLSEMRLGMLIQRAVNVGRFLDSESMLEMATIGGARALKLDDEIGSLEIGKRADIIAVDLSSSQQSPSTNPVSAMVNTCTSADVIMTMVDGKTLYERDKWHIDVEVAKHIARVIEIRGKLRL</sequence>
<dbReference type="InterPro" id="IPR011059">
    <property type="entry name" value="Metal-dep_hydrolase_composite"/>
</dbReference>
<dbReference type="EMBL" id="WAJR01000022">
    <property type="protein sequence ID" value="KAB1638737.1"/>
    <property type="molecule type" value="Genomic_DNA"/>
</dbReference>
<dbReference type="InterPro" id="IPR054418">
    <property type="entry name" value="MQNX/HUTI_composite_N"/>
</dbReference>
<keyword evidence="2 6" id="KW-0378">Hydrolase</keyword>
<dbReference type="SUPFAM" id="SSF51338">
    <property type="entry name" value="Composite domain of metallo-dependent hydrolases"/>
    <property type="match status" value="1"/>
</dbReference>
<organism evidence="6 7">
    <name type="scientific">Ellagibacter isourolithinifaciens</name>
    <dbReference type="NCBI Taxonomy" id="2137581"/>
    <lineage>
        <taxon>Bacteria</taxon>
        <taxon>Bacillati</taxon>
        <taxon>Actinomycetota</taxon>
        <taxon>Coriobacteriia</taxon>
        <taxon>Eggerthellales</taxon>
        <taxon>Eggerthellaceae</taxon>
        <taxon>Ellagibacter</taxon>
    </lineage>
</organism>
<dbReference type="GO" id="GO:0016810">
    <property type="term" value="F:hydrolase activity, acting on carbon-nitrogen (but not peptide) bonds"/>
    <property type="evidence" value="ECO:0007669"/>
    <property type="project" value="InterPro"/>
</dbReference>
<feature type="domain" description="Aminodeoxyfutalosine deaminase/Imidazolonepropionase-like composite" evidence="5">
    <location>
        <begin position="19"/>
        <end position="43"/>
    </location>
</feature>
<dbReference type="InterPro" id="IPR050287">
    <property type="entry name" value="MTA/SAH_deaminase"/>
</dbReference>
<evidence type="ECO:0000256" key="3">
    <source>
        <dbReference type="ARBA" id="ARBA00022833"/>
    </source>
</evidence>
<keyword evidence="3" id="KW-0862">Zinc</keyword>
<dbReference type="RefSeq" id="WP_158050049.1">
    <property type="nucleotide sequence ID" value="NZ_DAWAXE010000008.1"/>
</dbReference>
<keyword evidence="7" id="KW-1185">Reference proteome</keyword>
<keyword evidence="1" id="KW-0479">Metal-binding</keyword>
<name>A0A6N6NMM6_9ACTN</name>
<dbReference type="PANTHER" id="PTHR43794:SF11">
    <property type="entry name" value="AMIDOHYDROLASE-RELATED DOMAIN-CONTAINING PROTEIN"/>
    <property type="match status" value="1"/>
</dbReference>
<reference evidence="6 7" key="1">
    <citation type="submission" date="2019-09" db="EMBL/GenBank/DDBJ databases">
        <title>Whole genome shotgun sequencing (WGS) of Ellagibacter isourolithinifaciens DSM 104140(T) and Adlercreutzia muris DSM 29508(T).</title>
        <authorList>
            <person name="Stoll D.A."/>
            <person name="Danylec N."/>
            <person name="Huch M."/>
        </authorList>
    </citation>
    <scope>NUCLEOTIDE SEQUENCE [LARGE SCALE GENOMIC DNA]</scope>
    <source>
        <strain evidence="6 7">DSM 104140</strain>
    </source>
</reference>
<dbReference type="Pfam" id="PF01979">
    <property type="entry name" value="Amidohydro_1"/>
    <property type="match status" value="1"/>
</dbReference>
<dbReference type="PANTHER" id="PTHR43794">
    <property type="entry name" value="AMINOHYDROLASE SSNA-RELATED"/>
    <property type="match status" value="1"/>
</dbReference>
<evidence type="ECO:0000256" key="1">
    <source>
        <dbReference type="ARBA" id="ARBA00022723"/>
    </source>
</evidence>
<dbReference type="OrthoDB" id="3189065at2"/>
<proteinExistence type="predicted"/>
<dbReference type="Gene3D" id="3.20.20.140">
    <property type="entry name" value="Metal-dependent hydrolases"/>
    <property type="match status" value="1"/>
</dbReference>
<dbReference type="AlphaFoldDB" id="A0A6N6NMM6"/>
<protein>
    <submittedName>
        <fullName evidence="6">Amidohydrolase family protein</fullName>
    </submittedName>
</protein>